<evidence type="ECO:0000313" key="2">
    <source>
        <dbReference type="EMBL" id="MFC4508206.1"/>
    </source>
</evidence>
<organism evidence="2 3">
    <name type="scientific">Streptomyces vulcanius</name>
    <dbReference type="NCBI Taxonomy" id="1441876"/>
    <lineage>
        <taxon>Bacteria</taxon>
        <taxon>Bacillati</taxon>
        <taxon>Actinomycetota</taxon>
        <taxon>Actinomycetes</taxon>
        <taxon>Kitasatosporales</taxon>
        <taxon>Streptomycetaceae</taxon>
        <taxon>Streptomyces</taxon>
    </lineage>
</organism>
<sequence length="67" mass="7212">MVRQGGGTQAMTRRPGRPTKQEAECAAFQAPGHGKGIPEGEAVIRIPARMVHMIREACDAVERATVQ</sequence>
<reference evidence="3" key="1">
    <citation type="journal article" date="2019" name="Int. J. Syst. Evol. Microbiol.">
        <title>The Global Catalogue of Microorganisms (GCM) 10K type strain sequencing project: providing services to taxonomists for standard genome sequencing and annotation.</title>
        <authorList>
            <consortium name="The Broad Institute Genomics Platform"/>
            <consortium name="The Broad Institute Genome Sequencing Center for Infectious Disease"/>
            <person name="Wu L."/>
            <person name="Ma J."/>
        </authorList>
    </citation>
    <scope>NUCLEOTIDE SEQUENCE [LARGE SCALE GENOMIC DNA]</scope>
    <source>
        <strain evidence="3">CGMCC 4.7177</strain>
    </source>
</reference>
<dbReference type="EMBL" id="JBHSFK010000071">
    <property type="protein sequence ID" value="MFC4508206.1"/>
    <property type="molecule type" value="Genomic_DNA"/>
</dbReference>
<accession>A0ABV9BC53</accession>
<dbReference type="RefSeq" id="WP_381185589.1">
    <property type="nucleotide sequence ID" value="NZ_JBHSFK010000071.1"/>
</dbReference>
<name>A0ABV9BC53_9ACTN</name>
<proteinExistence type="predicted"/>
<dbReference type="Proteomes" id="UP001595839">
    <property type="component" value="Unassembled WGS sequence"/>
</dbReference>
<evidence type="ECO:0000313" key="3">
    <source>
        <dbReference type="Proteomes" id="UP001595839"/>
    </source>
</evidence>
<feature type="region of interest" description="Disordered" evidence="1">
    <location>
        <begin position="1"/>
        <end position="24"/>
    </location>
</feature>
<evidence type="ECO:0000256" key="1">
    <source>
        <dbReference type="SAM" id="MobiDB-lite"/>
    </source>
</evidence>
<keyword evidence="3" id="KW-1185">Reference proteome</keyword>
<comment type="caution">
    <text evidence="2">The sequence shown here is derived from an EMBL/GenBank/DDBJ whole genome shotgun (WGS) entry which is preliminary data.</text>
</comment>
<gene>
    <name evidence="2" type="ORF">ACFPIH_53975</name>
</gene>
<protein>
    <submittedName>
        <fullName evidence="2">Uncharacterized protein</fullName>
    </submittedName>
</protein>